<dbReference type="RefSeq" id="WP_138667272.1">
    <property type="nucleotide sequence ID" value="NZ_VCKY01000053.1"/>
</dbReference>
<sequence length="533" mass="58318">MDIGTILRRVGATPTTEDRRIHVVEPPDRTVEALRRHRLTGQAAMMVKDGTIEAPQTLTAEILTAQQATESRWEASLEETALIQRHLHDHGINSYLVKGCAAQLLTDGVSPKRFGADIDLVVEGLTRRDVARLVGPLAELGYASRPDHPCGLHEAGHFGYTGKGGRHTWRDGGEEFTFALDIHHAFPVWGYPALDTVDLDVPGPIHIDPNGVCGPADKAMISWREMADNAHVIETQYGPITTLGPELTAVIGCANAFRDYVKPHWSTPLRVHLGHLAEIVTLVTMPGFDGGKFRALVDRWSAHDSVSFTTRVLIDHLGHAPDILRRLSTTRVIPHHTLWSRDHYPVLLKTPAVLGDVEDQIWRTTGMRDLAGELGATRLDATPFLLGDAESRSFSHRLQGRHLRASASIVWGQETLTLTMEIDDSAFWGDVCVLVNFGDPAFEFYRGAPYATQRVRNRGLSGPGVEDAVDLEWSRTGGGLLSMRATVPLAVLPSQPELSDGEIGLMLGLQDIVPDDLGRSASIVAPLLLVPPL</sequence>
<comment type="caution">
    <text evidence="1">The sequence shown here is derived from an EMBL/GenBank/DDBJ whole genome shotgun (WGS) entry which is preliminary data.</text>
</comment>
<dbReference type="InterPro" id="IPR039498">
    <property type="entry name" value="NTP_transf_5"/>
</dbReference>
<dbReference type="Pfam" id="PF14907">
    <property type="entry name" value="NTP_transf_5"/>
    <property type="match status" value="1"/>
</dbReference>
<organism evidence="1 2">
    <name type="scientific">Nonomuraea turkmeniaca</name>
    <dbReference type="NCBI Taxonomy" id="103838"/>
    <lineage>
        <taxon>Bacteria</taxon>
        <taxon>Bacillati</taxon>
        <taxon>Actinomycetota</taxon>
        <taxon>Actinomycetes</taxon>
        <taxon>Streptosporangiales</taxon>
        <taxon>Streptosporangiaceae</taxon>
        <taxon>Nonomuraea</taxon>
    </lineage>
</organism>
<reference evidence="1 2" key="1">
    <citation type="submission" date="2019-05" db="EMBL/GenBank/DDBJ databases">
        <title>Draft genome sequence of Nonomuraea turkmeniaca DSM 43926.</title>
        <authorList>
            <person name="Saricaoglu S."/>
            <person name="Isik K."/>
        </authorList>
    </citation>
    <scope>NUCLEOTIDE SEQUENCE [LARGE SCALE GENOMIC DNA]</scope>
    <source>
        <strain evidence="1 2">DSM 43926</strain>
    </source>
</reference>
<evidence type="ECO:0000313" key="1">
    <source>
        <dbReference type="EMBL" id="TMR20739.1"/>
    </source>
</evidence>
<name>A0A5S4FJH0_9ACTN</name>
<proteinExistence type="predicted"/>
<dbReference type="EMBL" id="VCKY01000053">
    <property type="protein sequence ID" value="TMR20739.1"/>
    <property type="molecule type" value="Genomic_DNA"/>
</dbReference>
<gene>
    <name evidence="1" type="ORF">ETD86_17800</name>
</gene>
<dbReference type="Proteomes" id="UP000309128">
    <property type="component" value="Unassembled WGS sequence"/>
</dbReference>
<protein>
    <submittedName>
        <fullName evidence="1">Nucleotidyltransferase family protein</fullName>
    </submittedName>
</protein>
<dbReference type="OrthoDB" id="3666146at2"/>
<dbReference type="GO" id="GO:0016740">
    <property type="term" value="F:transferase activity"/>
    <property type="evidence" value="ECO:0007669"/>
    <property type="project" value="UniProtKB-KW"/>
</dbReference>
<keyword evidence="2" id="KW-1185">Reference proteome</keyword>
<keyword evidence="1" id="KW-0808">Transferase</keyword>
<dbReference type="AlphaFoldDB" id="A0A5S4FJH0"/>
<accession>A0A5S4FJH0</accession>
<evidence type="ECO:0000313" key="2">
    <source>
        <dbReference type="Proteomes" id="UP000309128"/>
    </source>
</evidence>